<dbReference type="Gene3D" id="3.20.20.70">
    <property type="entry name" value="Aldolase class I"/>
    <property type="match status" value="1"/>
</dbReference>
<dbReference type="PANTHER" id="PTHR22893:SF91">
    <property type="entry name" value="NADPH DEHYDROGENASE 2-RELATED"/>
    <property type="match status" value="1"/>
</dbReference>
<dbReference type="RefSeq" id="XP_046078291.1">
    <property type="nucleotide sequence ID" value="XM_046210397.1"/>
</dbReference>
<reference evidence="2" key="1">
    <citation type="submission" date="2021-12" db="EMBL/GenBank/DDBJ databases">
        <title>Convergent genome expansion in fungi linked to evolution of root-endophyte symbiosis.</title>
        <authorList>
            <consortium name="DOE Joint Genome Institute"/>
            <person name="Ke Y.-H."/>
            <person name="Bonito G."/>
            <person name="Liao H.-L."/>
            <person name="Looney B."/>
            <person name="Rojas-Flechas A."/>
            <person name="Nash J."/>
            <person name="Hameed K."/>
            <person name="Schadt C."/>
            <person name="Martin F."/>
            <person name="Crous P.W."/>
            <person name="Miettinen O."/>
            <person name="Magnuson J.K."/>
            <person name="Labbe J."/>
            <person name="Jacobson D."/>
            <person name="Doktycz M.J."/>
            <person name="Veneault-Fourrey C."/>
            <person name="Kuo A."/>
            <person name="Mondo S."/>
            <person name="Calhoun S."/>
            <person name="Riley R."/>
            <person name="Ohm R."/>
            <person name="LaButti K."/>
            <person name="Andreopoulos B."/>
            <person name="Pangilinan J."/>
            <person name="Nolan M."/>
            <person name="Tritt A."/>
            <person name="Clum A."/>
            <person name="Lipzen A."/>
            <person name="Daum C."/>
            <person name="Barry K."/>
            <person name="Grigoriev I.V."/>
            <person name="Vilgalys R."/>
        </authorList>
    </citation>
    <scope>NUCLEOTIDE SEQUENCE</scope>
    <source>
        <strain evidence="2">PMI_201</strain>
    </source>
</reference>
<gene>
    <name evidence="2" type="ORF">BGW36DRAFT_286281</name>
</gene>
<dbReference type="EMBL" id="JAJTJA010000001">
    <property type="protein sequence ID" value="KAH8705670.1"/>
    <property type="molecule type" value="Genomic_DNA"/>
</dbReference>
<protein>
    <recommendedName>
        <fullName evidence="1">NADH:flavin oxidoreductase/NADH oxidase N-terminal domain-containing protein</fullName>
    </recommendedName>
</protein>
<evidence type="ECO:0000313" key="3">
    <source>
        <dbReference type="Proteomes" id="UP001201262"/>
    </source>
</evidence>
<dbReference type="GeneID" id="70240684"/>
<comment type="caution">
    <text evidence="2">The sequence shown here is derived from an EMBL/GenBank/DDBJ whole genome shotgun (WGS) entry which is preliminary data.</text>
</comment>
<proteinExistence type="predicted"/>
<accession>A0AAD4Q1I0</accession>
<keyword evidence="3" id="KW-1185">Reference proteome</keyword>
<dbReference type="SUPFAM" id="SSF51395">
    <property type="entry name" value="FMN-linked oxidoreductases"/>
    <property type="match status" value="1"/>
</dbReference>
<evidence type="ECO:0000259" key="1">
    <source>
        <dbReference type="Pfam" id="PF00724"/>
    </source>
</evidence>
<evidence type="ECO:0000313" key="2">
    <source>
        <dbReference type="EMBL" id="KAH8705670.1"/>
    </source>
</evidence>
<dbReference type="GO" id="GO:0010181">
    <property type="term" value="F:FMN binding"/>
    <property type="evidence" value="ECO:0007669"/>
    <property type="project" value="InterPro"/>
</dbReference>
<dbReference type="Proteomes" id="UP001201262">
    <property type="component" value="Unassembled WGS sequence"/>
</dbReference>
<dbReference type="GO" id="GO:0016491">
    <property type="term" value="F:oxidoreductase activity"/>
    <property type="evidence" value="ECO:0007669"/>
    <property type="project" value="InterPro"/>
</dbReference>
<sequence>MSRNRCVDDNKPGPAQIKHYADRARDGTGLIVSEGVFIDWTGCGWQYTPVMITDDHAAAWKKVTDAVHEAGGKMFLQAWHPGRCAHDEMPIAKEHKAQVLAPSAIKANAGEYRDLPGQPGHTANVHAIEDPKTVIETYRHACILAKKAGFDGVELLAQGGYLPQQFLNSRANKRTDRYGGTVENRCRFILETIDAIAKVFDGPDAICVKICPTDYLNDSVVDFGEMKETYTYLINEMVKLRGYDPVLDFGKLVKFPGSPSKLMANNDYTVGEADRLIKEGKLDMIAIARPFIYNPVSNPLSKDSQYKLT</sequence>
<dbReference type="InterPro" id="IPR013785">
    <property type="entry name" value="Aldolase_TIM"/>
</dbReference>
<dbReference type="Pfam" id="PF00724">
    <property type="entry name" value="Oxidored_FMN"/>
    <property type="match status" value="1"/>
</dbReference>
<organism evidence="2 3">
    <name type="scientific">Talaromyces proteolyticus</name>
    <dbReference type="NCBI Taxonomy" id="1131652"/>
    <lineage>
        <taxon>Eukaryota</taxon>
        <taxon>Fungi</taxon>
        <taxon>Dikarya</taxon>
        <taxon>Ascomycota</taxon>
        <taxon>Pezizomycotina</taxon>
        <taxon>Eurotiomycetes</taxon>
        <taxon>Eurotiomycetidae</taxon>
        <taxon>Eurotiales</taxon>
        <taxon>Trichocomaceae</taxon>
        <taxon>Talaromyces</taxon>
        <taxon>Talaromyces sect. Bacilispori</taxon>
    </lineage>
</organism>
<dbReference type="AlphaFoldDB" id="A0AAD4Q1I0"/>
<dbReference type="InterPro" id="IPR001155">
    <property type="entry name" value="OxRdtase_FMN_N"/>
</dbReference>
<dbReference type="PANTHER" id="PTHR22893">
    <property type="entry name" value="NADH OXIDOREDUCTASE-RELATED"/>
    <property type="match status" value="1"/>
</dbReference>
<feature type="domain" description="NADH:flavin oxidoreductase/NADH oxidase N-terminal" evidence="1">
    <location>
        <begin position="2"/>
        <end position="226"/>
    </location>
</feature>
<dbReference type="InterPro" id="IPR045247">
    <property type="entry name" value="Oye-like"/>
</dbReference>
<name>A0AAD4Q1I0_9EURO</name>